<protein>
    <submittedName>
        <fullName evidence="9">Transcription factor TFIIE beta subunit, TFIIEB, Tfa2</fullName>
    </submittedName>
</protein>
<dbReference type="PANTHER" id="PTHR12716:SF8">
    <property type="entry name" value="TRANSCRIPTION INITIATION FACTOR IIE SUBUNIT BETA"/>
    <property type="match status" value="1"/>
</dbReference>
<evidence type="ECO:0000256" key="2">
    <source>
        <dbReference type="ARBA" id="ARBA00023015"/>
    </source>
</evidence>
<accession>A0ABR3ZCI7</accession>
<dbReference type="Pfam" id="PF18121">
    <property type="entry name" value="TFA2_Winged_2"/>
    <property type="match status" value="1"/>
</dbReference>
<keyword evidence="2" id="KW-0805">Transcription regulation</keyword>
<reference evidence="9 10" key="1">
    <citation type="journal article" date="2024" name="IMA Fungus">
        <title>IMA Genome - F19 : A genome assembly and annotation guide to empower mycologists, including annotated draft genome sequences of Ceratocystis pirilliformis, Diaporthe australafricana, Fusarium ophioides, Paecilomyces lecythidis, and Sporothrix stenoceras.</title>
        <authorList>
            <person name="Aylward J."/>
            <person name="Wilson A.M."/>
            <person name="Visagie C.M."/>
            <person name="Spraker J."/>
            <person name="Barnes I."/>
            <person name="Buitendag C."/>
            <person name="Ceriani C."/>
            <person name="Del Mar Angel L."/>
            <person name="du Plessis D."/>
            <person name="Fuchs T."/>
            <person name="Gasser K."/>
            <person name="Kramer D."/>
            <person name="Li W."/>
            <person name="Munsamy K."/>
            <person name="Piso A."/>
            <person name="Price J.L."/>
            <person name="Sonnekus B."/>
            <person name="Thomas C."/>
            <person name="van der Nest A."/>
            <person name="van Dijk A."/>
            <person name="van Heerden A."/>
            <person name="van Vuuren N."/>
            <person name="Yilmaz N."/>
            <person name="Duong T.A."/>
            <person name="van der Merwe N.A."/>
            <person name="Wingfield M.J."/>
            <person name="Wingfield B.D."/>
        </authorList>
    </citation>
    <scope>NUCLEOTIDE SEQUENCE [LARGE SCALE GENOMIC DNA]</scope>
    <source>
        <strain evidence="9 10">CMW 12675</strain>
    </source>
</reference>
<dbReference type="EMBL" id="JAWDJO010000040">
    <property type="protein sequence ID" value="KAL1897776.1"/>
    <property type="molecule type" value="Genomic_DNA"/>
</dbReference>
<dbReference type="Proteomes" id="UP001583280">
    <property type="component" value="Unassembled WGS sequence"/>
</dbReference>
<keyword evidence="10" id="KW-1185">Reference proteome</keyword>
<feature type="compositionally biased region" description="Low complexity" evidence="7">
    <location>
        <begin position="26"/>
        <end position="41"/>
    </location>
</feature>
<feature type="domain" description="TFIIE beta" evidence="8">
    <location>
        <begin position="78"/>
        <end position="163"/>
    </location>
</feature>
<dbReference type="InterPro" id="IPR003166">
    <property type="entry name" value="TFIIE_bsu_DNA-bd"/>
</dbReference>
<gene>
    <name evidence="9" type="primary">tfa2</name>
    <name evidence="9" type="ORF">Cpir12675_002201</name>
</gene>
<evidence type="ECO:0000313" key="9">
    <source>
        <dbReference type="EMBL" id="KAL1897776.1"/>
    </source>
</evidence>
<evidence type="ECO:0000256" key="5">
    <source>
        <dbReference type="ARBA" id="ARBA00023242"/>
    </source>
</evidence>
<comment type="caution">
    <text evidence="9">The sequence shown here is derived from an EMBL/GenBank/DDBJ whole genome shotgun (WGS) entry which is preliminary data.</text>
</comment>
<evidence type="ECO:0000313" key="10">
    <source>
        <dbReference type="Proteomes" id="UP001583280"/>
    </source>
</evidence>
<dbReference type="Pfam" id="PF02186">
    <property type="entry name" value="TFIIE_beta"/>
    <property type="match status" value="1"/>
</dbReference>
<evidence type="ECO:0000256" key="6">
    <source>
        <dbReference type="ARBA" id="ARBA00025581"/>
    </source>
</evidence>
<sequence length="343" mass="37986">MPATYTPRLSKSGLGASAIEAASKMSKSSSLKNLNAASNTSTRAVSPAPSAAGSRSDLTSTPTKRKRDAPGTVYSQPDITGFGNDLMTQMTFAVEFLKGKDNRMPVQDILAYLSLTRFSEDHQKELVQTMRRHPRIEFFPDPNLTEQTWKSGTYAHRPLIPGVRDKISLLQYLQKRTDAQGVQVRELKDGWPDCEPALTELEKERKILVCRTKKDNVPRQVFLDDTSLFHHIDSDFQKMWLTTIIPKVDELPRKLMAVGQRPTSDDSLAIKTVAPKGKAQKKRAVRKVGKATNEHMEALLRENGHFLPGMATTTPATGTTGSNGHGHGHGYGHGHGHGYGYRR</sequence>
<keyword evidence="5" id="KW-0539">Nucleus</keyword>
<comment type="subcellular location">
    <subcellularLocation>
        <location evidence="1">Nucleus</location>
    </subcellularLocation>
</comment>
<dbReference type="InterPro" id="IPR054600">
    <property type="entry name" value="TFA2_E-tether"/>
</dbReference>
<name>A0ABR3ZCI7_9PEZI</name>
<evidence type="ECO:0000256" key="1">
    <source>
        <dbReference type="ARBA" id="ARBA00004123"/>
    </source>
</evidence>
<evidence type="ECO:0000259" key="8">
    <source>
        <dbReference type="PROSITE" id="PS51351"/>
    </source>
</evidence>
<organism evidence="9 10">
    <name type="scientific">Ceratocystis pirilliformis</name>
    <dbReference type="NCBI Taxonomy" id="259994"/>
    <lineage>
        <taxon>Eukaryota</taxon>
        <taxon>Fungi</taxon>
        <taxon>Dikarya</taxon>
        <taxon>Ascomycota</taxon>
        <taxon>Pezizomycotina</taxon>
        <taxon>Sordariomycetes</taxon>
        <taxon>Hypocreomycetidae</taxon>
        <taxon>Microascales</taxon>
        <taxon>Ceratocystidaceae</taxon>
        <taxon>Ceratocystis</taxon>
    </lineage>
</organism>
<keyword evidence="3" id="KW-0238">DNA-binding</keyword>
<dbReference type="Pfam" id="PF22254">
    <property type="entry name" value="TFA2_E-tether"/>
    <property type="match status" value="1"/>
</dbReference>
<comment type="function">
    <text evidence="6">Recruits TFIIH to the initiation complex and stimulates the RNA polymerase II C-terminal domain kinase and DNA-dependent ATPase activities of TFIIH. Both TFIIH and TFIIE are required for promoter clearance by RNA polymerase.</text>
</comment>
<proteinExistence type="predicted"/>
<feature type="region of interest" description="Disordered" evidence="7">
    <location>
        <begin position="26"/>
        <end position="80"/>
    </location>
</feature>
<dbReference type="PANTHER" id="PTHR12716">
    <property type="entry name" value="TRANSCRIPTION INITIATION FACTOR IIE, BETA SUBUNIT"/>
    <property type="match status" value="1"/>
</dbReference>
<dbReference type="PROSITE" id="PS51351">
    <property type="entry name" value="TFIIE_BETA_C"/>
    <property type="match status" value="1"/>
</dbReference>
<evidence type="ECO:0000256" key="3">
    <source>
        <dbReference type="ARBA" id="ARBA00023125"/>
    </source>
</evidence>
<dbReference type="InterPro" id="IPR040501">
    <property type="entry name" value="TFA2_Winged_2"/>
</dbReference>
<evidence type="ECO:0000256" key="7">
    <source>
        <dbReference type="SAM" id="MobiDB-lite"/>
    </source>
</evidence>
<dbReference type="InterPro" id="IPR016656">
    <property type="entry name" value="TFIIE-bsu"/>
</dbReference>
<evidence type="ECO:0000256" key="4">
    <source>
        <dbReference type="ARBA" id="ARBA00023163"/>
    </source>
</evidence>
<keyword evidence="4" id="KW-0804">Transcription</keyword>